<dbReference type="InterPro" id="IPR035986">
    <property type="entry name" value="PKD_dom_sf"/>
</dbReference>
<feature type="region of interest" description="Disordered" evidence="1">
    <location>
        <begin position="1730"/>
        <end position="1836"/>
    </location>
</feature>
<accession>A0A225E0B1</accession>
<dbReference type="Gene3D" id="2.60.40.10">
    <property type="entry name" value="Immunoglobulins"/>
    <property type="match status" value="1"/>
</dbReference>
<dbReference type="InterPro" id="IPR006530">
    <property type="entry name" value="YD"/>
</dbReference>
<name>A0A225E0B1_9BACT</name>
<dbReference type="SUPFAM" id="SSF49299">
    <property type="entry name" value="PKD domain"/>
    <property type="match status" value="1"/>
</dbReference>
<dbReference type="InterPro" id="IPR013783">
    <property type="entry name" value="Ig-like_fold"/>
</dbReference>
<dbReference type="Pfam" id="PF05593">
    <property type="entry name" value="RHS_repeat"/>
    <property type="match status" value="12"/>
</dbReference>
<dbReference type="EMBL" id="NIDE01000003">
    <property type="protein sequence ID" value="OWK44238.1"/>
    <property type="molecule type" value="Genomic_DNA"/>
</dbReference>
<dbReference type="NCBIfam" id="TIGR01643">
    <property type="entry name" value="YD_repeat_2x"/>
    <property type="match status" value="13"/>
</dbReference>
<feature type="domain" description="PKD" evidence="2">
    <location>
        <begin position="67"/>
        <end position="113"/>
    </location>
</feature>
<feature type="region of interest" description="Disordered" evidence="1">
    <location>
        <begin position="1211"/>
        <end position="1234"/>
    </location>
</feature>
<dbReference type="InterPro" id="IPR050708">
    <property type="entry name" value="T6SS_VgrG/RHS"/>
</dbReference>
<dbReference type="InterPro" id="IPR031325">
    <property type="entry name" value="RHS_repeat"/>
</dbReference>
<keyword evidence="4" id="KW-1185">Reference proteome</keyword>
<evidence type="ECO:0000313" key="3">
    <source>
        <dbReference type="EMBL" id="OWK44238.1"/>
    </source>
</evidence>
<evidence type="ECO:0000313" key="4">
    <source>
        <dbReference type="Proteomes" id="UP000214646"/>
    </source>
</evidence>
<protein>
    <submittedName>
        <fullName evidence="3">Flagellar hook protein FlgE</fullName>
    </submittedName>
</protein>
<dbReference type="SUPFAM" id="SSF69304">
    <property type="entry name" value="Tricorn protease N-terminal domain"/>
    <property type="match status" value="1"/>
</dbReference>
<comment type="caution">
    <text evidence="3">The sequence shown here is derived from an EMBL/GenBank/DDBJ whole genome shotgun (WGS) entry which is preliminary data.</text>
</comment>
<keyword evidence="3" id="KW-0282">Flagellum</keyword>
<evidence type="ECO:0000256" key="1">
    <source>
        <dbReference type="SAM" id="MobiDB-lite"/>
    </source>
</evidence>
<evidence type="ECO:0000259" key="2">
    <source>
        <dbReference type="PROSITE" id="PS50093"/>
    </source>
</evidence>
<dbReference type="InterPro" id="IPR032109">
    <property type="entry name" value="Big_3_5"/>
</dbReference>
<dbReference type="PANTHER" id="PTHR32305:SF15">
    <property type="entry name" value="PROTEIN RHSA-RELATED"/>
    <property type="match status" value="1"/>
</dbReference>
<dbReference type="InterPro" id="IPR000601">
    <property type="entry name" value="PKD_dom"/>
</dbReference>
<organism evidence="3 4">
    <name type="scientific">Fimbriiglobus ruber</name>
    <dbReference type="NCBI Taxonomy" id="1908690"/>
    <lineage>
        <taxon>Bacteria</taxon>
        <taxon>Pseudomonadati</taxon>
        <taxon>Planctomycetota</taxon>
        <taxon>Planctomycetia</taxon>
        <taxon>Gemmatales</taxon>
        <taxon>Gemmataceae</taxon>
        <taxon>Fimbriiglobus</taxon>
    </lineage>
</organism>
<keyword evidence="3" id="KW-0969">Cilium</keyword>
<gene>
    <name evidence="3" type="ORF">FRUB_02170</name>
</gene>
<feature type="compositionally biased region" description="Low complexity" evidence="1">
    <location>
        <begin position="1812"/>
        <end position="1827"/>
    </location>
</feature>
<dbReference type="PROSITE" id="PS50093">
    <property type="entry name" value="PKD"/>
    <property type="match status" value="1"/>
</dbReference>
<dbReference type="PANTHER" id="PTHR32305">
    <property type="match status" value="1"/>
</dbReference>
<dbReference type="Proteomes" id="UP000214646">
    <property type="component" value="Unassembled WGS sequence"/>
</dbReference>
<reference evidence="4" key="1">
    <citation type="submission" date="2017-06" db="EMBL/GenBank/DDBJ databases">
        <title>Genome analysis of Fimbriiglobus ruber SP5, the first member of the order Planctomycetales with confirmed chitinolytic capability.</title>
        <authorList>
            <person name="Ravin N.V."/>
            <person name="Rakitin A.L."/>
            <person name="Ivanova A.A."/>
            <person name="Beletsky A.V."/>
            <person name="Kulichevskaya I.S."/>
            <person name="Mardanov A.V."/>
            <person name="Dedysh S.N."/>
        </authorList>
    </citation>
    <scope>NUCLEOTIDE SEQUENCE [LARGE SCALE GENOMIC DNA]</scope>
    <source>
        <strain evidence="4">SP5</strain>
    </source>
</reference>
<dbReference type="Gene3D" id="2.180.10.10">
    <property type="entry name" value="RHS repeat-associated core"/>
    <property type="match status" value="3"/>
</dbReference>
<dbReference type="Pfam" id="PF16640">
    <property type="entry name" value="Big_3_5"/>
    <property type="match status" value="1"/>
</dbReference>
<proteinExistence type="predicted"/>
<sequence>MYTILIKTSHDGGTPAIAAIPVTVRAPVAAVSTSPIGAVVGVTTSDIEVVGFTQVDGTALQDTAIIDWGDGTTSPGTIVADPDYGSDFEVRGQHTYSGPGTFAVRVTLTDAGGYTHEIDTYATAVPAVNGWSTTQLSDDPTYGQSQALGDVSISLNTGALSVSQPLDFDLNPGTSVGLNPALVYNSAAAGGTPTVQLDLHSQNTDPLPDQIQVAFAWDGQEYGDPVTFTTGDREPGQDYVLSLPTNAPPDDKTGQFGWQAQVTFVSGTGSDVTDATGVFTGTAFVVDEANSPYGAGWGIAGVDTLIPVCGGLMWVTGTGGYEFFAQGTGDTYTSPAGTFGTLVYVPDEGYEYTAKDQTVSDFDAKGDLTLVTDRDGLTTQYAYNGDDSLASVTAADGGVTTFAYGGGGLAQITEPGGRAWTFAANGNLTGWTTPDGTTRTFEYDDDHHLTMDTWGAIETTVSYTDNVVTEVVRGDQTWTVDSVAGLGFADPVGTTATPAARVTDPLGYQTQYQVTSGDVPLAVTRPDGLTQTWKLLDGVLVTSATDFLGQTTTTQYGSVSGVTDGDVTGITNPDGSHLSYGYDPLYHQMTSSTDGNGNPTTYGLNATGDRTSTTDPLSDTTTDVWADGLLMSETDAVGDVTSYTYTQYRQTSTVTHTGPTGIVSSTATYTYDAAGNLSTMTDGVGDVTTYVYDGENRLVSTTDPDHNTTSTTYTPDGQVAGTTDANGIVTTYAYNTQGLVTQVVGNADGATAADRRTTLTAYDADGDPTAVTDPLGNVTRTYYDVDGRAVAVTDPNGYTSNTLYDADGNPTETVDNVGNTTLTAFDAMSRPISTAVYSSAATGSTLVTSNQTVYDADGNATLQTDGDGNQTQTRYDAANRLTYEADAAGTAAAVRTTTSYDPAGRATLVVDGTGDSTLTAYDAEGRSLGQTIVSAAGTVVTESTTQYDLAGRPTASVDPDGTTHLTGYDPAGRVTLSTSVDATGTVVAQTTTRYDQAGNPTATIDGDGHTTLTAYDAFGEATRVQSPAAGDGAATSAYDLDGRLTLATDADGNETYDVYDADGNLLSEEVDDAEGDVDTYSRKAYDPDGNLIGLIDGDSHVTSYAYDALGRQTTSDAGVDGPAGTDAKTTDAYDGAGNLTEVVDADGNVTQSAFDADNRLTAETLYDDEGDVVRQRTYAYDADGRQTLITDGVGNTTLSTYDAAGQLLTQTVRGPNTGGGTSHPDAREAAPAEATELPVAGQDSLAAQTGSSLVTRFAHPDGASQSATTTSLVSSANPTASGQAITFTATVASSPPGGGTPTGSVTFEDGTTVLGTATLTGGVATYATSALSAAPHGITAVYAGNGTFTTSTSAVLTEAVNPVSTVQLVGSTLVVQAPSTTNNTVNVAPSGSGSVTVVLNGTTVGTYSVPAGGVEVIDGGAGSQAQLTPAAGLNYTFVAGDPSDTLNVYAPATTGGSGIHFVTVAGASAGVAGTYVNTSQLSGGAALGSVWFSAAAPPTGVGLVGAGTADQFDVTLQAAASYSVFGNGGADTLNVNAPATATAGVHYVTYSGTVSGVVWGGVSATPAAGGALLGALSFYESSPFAAVGLYGTANADTFDVTPVAATAFYAIGNGGADVLNDYAPTTAGIVAATASGGAYTGINTTPFAGGASLGVVFAATANPFAAINLYGTANNDAFSVIPIAATTFDVYGNGGSGDVLYVNAPAAAGIHDTTYPGNGGTYVTTTAASGGRTWGPCGSRPPTRRGRPSCTGRRVPTRSTLPPRARPTTRCSGPAGPGTSCTTTPRRRPAGRRCITPRVPAATLPGRTWLRTGRPTAPSSGSSGTTRCRPRSPCLR</sequence>
<keyword evidence="3" id="KW-0966">Cell projection</keyword>
<dbReference type="Gene3D" id="3.90.930.1">
    <property type="match status" value="1"/>
</dbReference>